<name>A0A9P0CCP3_BEMTA</name>
<evidence type="ECO:0000256" key="7">
    <source>
        <dbReference type="SAM" id="SignalP"/>
    </source>
</evidence>
<dbReference type="PROSITE" id="PS00139">
    <property type="entry name" value="THIOL_PROTEASE_CYS"/>
    <property type="match status" value="1"/>
</dbReference>
<evidence type="ECO:0000256" key="5">
    <source>
        <dbReference type="ARBA" id="ARBA00022807"/>
    </source>
</evidence>
<keyword evidence="3 7" id="KW-0732">Signal</keyword>
<gene>
    <name evidence="9" type="ORF">BEMITA_LOCUS9530</name>
</gene>
<dbReference type="InterPro" id="IPR000169">
    <property type="entry name" value="Pept_cys_AS"/>
</dbReference>
<evidence type="ECO:0000256" key="4">
    <source>
        <dbReference type="ARBA" id="ARBA00022801"/>
    </source>
</evidence>
<organism evidence="9 10">
    <name type="scientific">Bemisia tabaci</name>
    <name type="common">Sweetpotato whitefly</name>
    <name type="synonym">Aleurodes tabaci</name>
    <dbReference type="NCBI Taxonomy" id="7038"/>
    <lineage>
        <taxon>Eukaryota</taxon>
        <taxon>Metazoa</taxon>
        <taxon>Ecdysozoa</taxon>
        <taxon>Arthropoda</taxon>
        <taxon>Hexapoda</taxon>
        <taxon>Insecta</taxon>
        <taxon>Pterygota</taxon>
        <taxon>Neoptera</taxon>
        <taxon>Paraneoptera</taxon>
        <taxon>Hemiptera</taxon>
        <taxon>Sternorrhyncha</taxon>
        <taxon>Aleyrodoidea</taxon>
        <taxon>Aleyrodidae</taxon>
        <taxon>Aleyrodinae</taxon>
        <taxon>Bemisia</taxon>
    </lineage>
</organism>
<dbReference type="Pfam" id="PF08127">
    <property type="entry name" value="Propeptide_C1"/>
    <property type="match status" value="1"/>
</dbReference>
<keyword evidence="6" id="KW-1015">Disulfide bond</keyword>
<evidence type="ECO:0000256" key="1">
    <source>
        <dbReference type="ARBA" id="ARBA00008455"/>
    </source>
</evidence>
<dbReference type="GO" id="GO:0006508">
    <property type="term" value="P:proteolysis"/>
    <property type="evidence" value="ECO:0007669"/>
    <property type="project" value="UniProtKB-KW"/>
</dbReference>
<dbReference type="InterPro" id="IPR013128">
    <property type="entry name" value="Peptidase_C1A"/>
</dbReference>
<feature type="signal peptide" evidence="7">
    <location>
        <begin position="1"/>
        <end position="19"/>
    </location>
</feature>
<comment type="similarity">
    <text evidence="1">Belongs to the peptidase C1 family.</text>
</comment>
<accession>A0A9P0CCP3</accession>
<sequence>MCLADILFVIGVILVQVTARDIASMDLKKLSFKDTDAMINYINNAQSSWIAGKNFPDDISEDYLKRLSSAPVPQIDRLPKLPIFDDFDDSEAEFGDTYEISDPPAEFDARKQWANCPSVSHVYDQGNCGSCWAVAVASVITDRICINTKGASNDWISSWEIASCCVEDKCGTGCFGGYASKAFEFYVKHGVVTGGEFGSNEVSKCSTINMSLNRFIRCYRFTKHGERLQINIR</sequence>
<dbReference type="AlphaFoldDB" id="A0A9P0CCP3"/>
<proteinExistence type="inferred from homology"/>
<evidence type="ECO:0000256" key="2">
    <source>
        <dbReference type="ARBA" id="ARBA00022670"/>
    </source>
</evidence>
<keyword evidence="4" id="KW-0378">Hydrolase</keyword>
<dbReference type="EMBL" id="OU963866">
    <property type="protein sequence ID" value="CAH0772979.1"/>
    <property type="molecule type" value="Genomic_DNA"/>
</dbReference>
<dbReference type="InterPro" id="IPR000668">
    <property type="entry name" value="Peptidase_C1A_C"/>
</dbReference>
<feature type="chain" id="PRO_5040361215" description="Peptidase C1A papain C-terminal domain-containing protein" evidence="7">
    <location>
        <begin position="20"/>
        <end position="233"/>
    </location>
</feature>
<feature type="domain" description="Peptidase C1A papain C-terminal" evidence="8">
    <location>
        <begin position="103"/>
        <end position="232"/>
    </location>
</feature>
<keyword evidence="5" id="KW-0788">Thiol protease</keyword>
<dbReference type="PANTHER" id="PTHR12411">
    <property type="entry name" value="CYSTEINE PROTEASE FAMILY C1-RELATED"/>
    <property type="match status" value="1"/>
</dbReference>
<dbReference type="Pfam" id="PF00112">
    <property type="entry name" value="Peptidase_C1"/>
    <property type="match status" value="1"/>
</dbReference>
<dbReference type="InterPro" id="IPR012599">
    <property type="entry name" value="Propeptide_C1A"/>
</dbReference>
<keyword evidence="10" id="KW-1185">Reference proteome</keyword>
<dbReference type="GO" id="GO:0004197">
    <property type="term" value="F:cysteine-type endopeptidase activity"/>
    <property type="evidence" value="ECO:0007669"/>
    <property type="project" value="InterPro"/>
</dbReference>
<dbReference type="SUPFAM" id="SSF54001">
    <property type="entry name" value="Cysteine proteinases"/>
    <property type="match status" value="1"/>
</dbReference>
<evidence type="ECO:0000256" key="3">
    <source>
        <dbReference type="ARBA" id="ARBA00022729"/>
    </source>
</evidence>
<reference evidence="9" key="1">
    <citation type="submission" date="2021-12" db="EMBL/GenBank/DDBJ databases">
        <authorList>
            <person name="King R."/>
        </authorList>
    </citation>
    <scope>NUCLEOTIDE SEQUENCE</scope>
</reference>
<evidence type="ECO:0000259" key="8">
    <source>
        <dbReference type="SMART" id="SM00645"/>
    </source>
</evidence>
<dbReference type="Proteomes" id="UP001152759">
    <property type="component" value="Chromosome 5"/>
</dbReference>
<keyword evidence="2" id="KW-0645">Protease</keyword>
<protein>
    <recommendedName>
        <fullName evidence="8">Peptidase C1A papain C-terminal domain-containing protein</fullName>
    </recommendedName>
</protein>
<dbReference type="InterPro" id="IPR038765">
    <property type="entry name" value="Papain-like_cys_pep_sf"/>
</dbReference>
<evidence type="ECO:0000313" key="10">
    <source>
        <dbReference type="Proteomes" id="UP001152759"/>
    </source>
</evidence>
<dbReference type="Gene3D" id="3.90.70.10">
    <property type="entry name" value="Cysteine proteinases"/>
    <property type="match status" value="1"/>
</dbReference>
<evidence type="ECO:0000313" key="9">
    <source>
        <dbReference type="EMBL" id="CAH0772979.1"/>
    </source>
</evidence>
<dbReference type="SMART" id="SM00645">
    <property type="entry name" value="Pept_C1"/>
    <property type="match status" value="1"/>
</dbReference>
<evidence type="ECO:0000256" key="6">
    <source>
        <dbReference type="ARBA" id="ARBA00023157"/>
    </source>
</evidence>